<name>A0A523UL43_UNCAE</name>
<comment type="caution">
    <text evidence="3">The sequence shown here is derived from an EMBL/GenBank/DDBJ whole genome shotgun (WGS) entry which is preliminary data.</text>
</comment>
<dbReference type="PANTHER" id="PTHR43819">
    <property type="entry name" value="ARCHAEAL-TYPE GLUTAMATE SYNTHASE [NADPH]"/>
    <property type="match status" value="1"/>
</dbReference>
<feature type="domain" description="Glutamate synthase" evidence="2">
    <location>
        <begin position="278"/>
        <end position="396"/>
    </location>
</feature>
<dbReference type="PANTHER" id="PTHR43819:SF1">
    <property type="entry name" value="ARCHAEAL-TYPE GLUTAMATE SYNTHASE [NADPH]"/>
    <property type="match status" value="1"/>
</dbReference>
<accession>A0A523UL43</accession>
<comment type="similarity">
    <text evidence="1">Belongs to the glutamate synthase family.</text>
</comment>
<protein>
    <submittedName>
        <fullName evidence="3">FMN-binding glutamate synthase family protein</fullName>
    </submittedName>
</protein>
<dbReference type="Proteomes" id="UP000320679">
    <property type="component" value="Unassembled WGS sequence"/>
</dbReference>
<evidence type="ECO:0000313" key="4">
    <source>
        <dbReference type="Proteomes" id="UP000320679"/>
    </source>
</evidence>
<evidence type="ECO:0000256" key="1">
    <source>
        <dbReference type="ARBA" id="ARBA00009716"/>
    </source>
</evidence>
<dbReference type="Gene3D" id="3.20.20.70">
    <property type="entry name" value="Aldolase class I"/>
    <property type="match status" value="1"/>
</dbReference>
<dbReference type="SUPFAM" id="SSF51395">
    <property type="entry name" value="FMN-linked oxidoreductases"/>
    <property type="match status" value="1"/>
</dbReference>
<sequence length="524" mass="57018">MSLSSPNASSATLTRNRVQRAPYSGICVTCIDGCLGPCEVGRSALRGREILYPQPFAKTTAGSEKDYPIDFSHFNIQGSCVGAVGIDADSDKAVFPAVDISTEVGAESKIEMDVPFFTGALGSTEIARIHWESMAIGAALCGTIVIVGENVCGMDPKSEIKKGKTVNSPEMKRRVKIYKQWHSGKGNITVQMNVEDTRLGVAEYIIEKLGVEAIELKWGQGAKDIGGEVKLPTLQRAQQLKRRGYIVYPDPEDKPVQEAFKKGGFKEFERHSRLGMVEEDSFYKEVERLRKLGAKYVTLKTGAYRPRDLALAVKLASNARIDLLTVDGAGGGTGMSPWRMMNEWGIPTVQLECLLYRCLKKLDQKGAFIPSCAIAGGVALEDHVFKALALGAPYIKTICMGRATMTAAMVGNTVGQMIISGNVLPTDLSKYGETIDQTFASTATLKKKLGKDFDKLPPGAIGMYTYYDRLSTGLKQFMAGARKFALKHISRDDIFALTPEASNISGISYVMDADKAEVDRILGE</sequence>
<proteinExistence type="inferred from homology"/>
<dbReference type="AlphaFoldDB" id="A0A523UL43"/>
<dbReference type="InterPro" id="IPR013785">
    <property type="entry name" value="Aldolase_TIM"/>
</dbReference>
<evidence type="ECO:0000313" key="3">
    <source>
        <dbReference type="EMBL" id="TET43099.1"/>
    </source>
</evidence>
<dbReference type="GO" id="GO:0015930">
    <property type="term" value="F:glutamate synthase activity"/>
    <property type="evidence" value="ECO:0007669"/>
    <property type="project" value="InterPro"/>
</dbReference>
<reference evidence="3 4" key="1">
    <citation type="submission" date="2019-03" db="EMBL/GenBank/DDBJ databases">
        <title>Metabolic potential of uncultured bacteria and archaea associated with petroleum seepage in deep-sea sediments.</title>
        <authorList>
            <person name="Dong X."/>
            <person name="Hubert C."/>
        </authorList>
    </citation>
    <scope>NUCLEOTIDE SEQUENCE [LARGE SCALE GENOMIC DNA]</scope>
    <source>
        <strain evidence="3">E29_bin78</strain>
    </source>
</reference>
<dbReference type="CDD" id="cd02808">
    <property type="entry name" value="GltS_FMN"/>
    <property type="match status" value="1"/>
</dbReference>
<evidence type="ECO:0000259" key="2">
    <source>
        <dbReference type="Pfam" id="PF01645"/>
    </source>
</evidence>
<dbReference type="InterPro" id="IPR002932">
    <property type="entry name" value="Glu_synthdom"/>
</dbReference>
<dbReference type="GO" id="GO:0006537">
    <property type="term" value="P:glutamate biosynthetic process"/>
    <property type="evidence" value="ECO:0007669"/>
    <property type="project" value="InterPro"/>
</dbReference>
<dbReference type="Pfam" id="PF01645">
    <property type="entry name" value="Glu_synthase"/>
    <property type="match status" value="1"/>
</dbReference>
<organism evidence="3 4">
    <name type="scientific">Aerophobetes bacterium</name>
    <dbReference type="NCBI Taxonomy" id="2030807"/>
    <lineage>
        <taxon>Bacteria</taxon>
        <taxon>Candidatus Aerophobota</taxon>
    </lineage>
</organism>
<dbReference type="EMBL" id="SOJK01000291">
    <property type="protein sequence ID" value="TET43099.1"/>
    <property type="molecule type" value="Genomic_DNA"/>
</dbReference>
<gene>
    <name evidence="3" type="ORF">E3J59_06970</name>
</gene>